<organism evidence="2 3">
    <name type="scientific">Plutella xylostella</name>
    <name type="common">Diamondback moth</name>
    <name type="synonym">Plutella maculipennis</name>
    <dbReference type="NCBI Taxonomy" id="51655"/>
    <lineage>
        <taxon>Eukaryota</taxon>
        <taxon>Metazoa</taxon>
        <taxon>Ecdysozoa</taxon>
        <taxon>Arthropoda</taxon>
        <taxon>Hexapoda</taxon>
        <taxon>Insecta</taxon>
        <taxon>Pterygota</taxon>
        <taxon>Neoptera</taxon>
        <taxon>Endopterygota</taxon>
        <taxon>Lepidoptera</taxon>
        <taxon>Glossata</taxon>
        <taxon>Ditrysia</taxon>
        <taxon>Yponomeutoidea</taxon>
        <taxon>Plutellidae</taxon>
        <taxon>Plutella</taxon>
    </lineage>
</organism>
<protein>
    <submittedName>
        <fullName evidence="2">Uncharacterized protein</fullName>
    </submittedName>
</protein>
<feature type="region of interest" description="Disordered" evidence="1">
    <location>
        <begin position="1"/>
        <end position="47"/>
    </location>
</feature>
<sequence length="109" mass="11611">MNAVNSSETQCAVTTRAVNTQRRPATRDPPLCGPATPRPAVWSSNPPPRCVVQRPPAPLCGPATPHPAVWSSDPPPRCVVQRPTALLCGPPTPRPVVWSSDPPPRCVVQ</sequence>
<dbReference type="Proteomes" id="UP000823941">
    <property type="component" value="Chromosome 23"/>
</dbReference>
<evidence type="ECO:0000256" key="1">
    <source>
        <dbReference type="SAM" id="MobiDB-lite"/>
    </source>
</evidence>
<comment type="caution">
    <text evidence="2">The sequence shown here is derived from an EMBL/GenBank/DDBJ whole genome shotgun (WGS) entry which is preliminary data.</text>
</comment>
<name>A0ABQ7Q1T6_PLUXY</name>
<evidence type="ECO:0000313" key="3">
    <source>
        <dbReference type="Proteomes" id="UP000823941"/>
    </source>
</evidence>
<accession>A0ABQ7Q1T6</accession>
<reference evidence="2 3" key="1">
    <citation type="submission" date="2021-06" db="EMBL/GenBank/DDBJ databases">
        <title>A haploid diamondback moth (Plutella xylostella L.) genome assembly resolves 31 chromosomes and identifies a diamide resistance mutation.</title>
        <authorList>
            <person name="Ward C.M."/>
            <person name="Perry K.D."/>
            <person name="Baker G."/>
            <person name="Powis K."/>
            <person name="Heckel D.G."/>
            <person name="Baxter S.W."/>
        </authorList>
    </citation>
    <scope>NUCLEOTIDE SEQUENCE [LARGE SCALE GENOMIC DNA]</scope>
    <source>
        <strain evidence="2 3">LV</strain>
        <tissue evidence="2">Single pupa</tissue>
    </source>
</reference>
<gene>
    <name evidence="2" type="ORF">JYU34_017106</name>
</gene>
<dbReference type="EMBL" id="JAHIBW010000023">
    <property type="protein sequence ID" value="KAG7298699.1"/>
    <property type="molecule type" value="Genomic_DNA"/>
</dbReference>
<proteinExistence type="predicted"/>
<feature type="compositionally biased region" description="Polar residues" evidence="1">
    <location>
        <begin position="1"/>
        <end position="23"/>
    </location>
</feature>
<evidence type="ECO:0000313" key="2">
    <source>
        <dbReference type="EMBL" id="KAG7298699.1"/>
    </source>
</evidence>
<keyword evidence="3" id="KW-1185">Reference proteome</keyword>